<dbReference type="SUPFAM" id="SSF55166">
    <property type="entry name" value="Hedgehog/DD-peptidase"/>
    <property type="match status" value="1"/>
</dbReference>
<keyword evidence="4" id="KW-0378">Hydrolase</keyword>
<dbReference type="PROSITE" id="PS51257">
    <property type="entry name" value="PROKAR_LIPOPROTEIN"/>
    <property type="match status" value="1"/>
</dbReference>
<dbReference type="InterPro" id="IPR058193">
    <property type="entry name" value="VanY/YodJ_core_dom"/>
</dbReference>
<feature type="domain" description="D-alanyl-D-alanine carboxypeptidase-like core" evidence="3">
    <location>
        <begin position="126"/>
        <end position="253"/>
    </location>
</feature>
<dbReference type="RefSeq" id="WP_344230020.1">
    <property type="nucleotide sequence ID" value="NZ_BAAALH010000002.1"/>
</dbReference>
<evidence type="ECO:0000256" key="1">
    <source>
        <dbReference type="SAM" id="MobiDB-lite"/>
    </source>
</evidence>
<dbReference type="PANTHER" id="PTHR34385:SF1">
    <property type="entry name" value="PEPTIDOGLYCAN L-ALANYL-D-GLUTAMATE ENDOPEPTIDASE CWLK"/>
    <property type="match status" value="1"/>
</dbReference>
<dbReference type="CDD" id="cd14852">
    <property type="entry name" value="LD-carboxypeptidase"/>
    <property type="match status" value="1"/>
</dbReference>
<reference evidence="5" key="1">
    <citation type="journal article" date="2019" name="Int. J. Syst. Evol. Microbiol.">
        <title>The Global Catalogue of Microorganisms (GCM) 10K type strain sequencing project: providing services to taxonomists for standard genome sequencing and annotation.</title>
        <authorList>
            <consortium name="The Broad Institute Genomics Platform"/>
            <consortium name="The Broad Institute Genome Sequencing Center for Infectious Disease"/>
            <person name="Wu L."/>
            <person name="Ma J."/>
        </authorList>
    </citation>
    <scope>NUCLEOTIDE SEQUENCE [LARGE SCALE GENOMIC DNA]</scope>
    <source>
        <strain evidence="5">CGMCC 1.12125</strain>
    </source>
</reference>
<name>A0ABV8XSG7_9MICC</name>
<organism evidence="4 5">
    <name type="scientific">Citricoccus alkalitolerans</name>
    <dbReference type="NCBI Taxonomy" id="246603"/>
    <lineage>
        <taxon>Bacteria</taxon>
        <taxon>Bacillati</taxon>
        <taxon>Actinomycetota</taxon>
        <taxon>Actinomycetes</taxon>
        <taxon>Micrococcales</taxon>
        <taxon>Micrococcaceae</taxon>
        <taxon>Citricoccus</taxon>
    </lineage>
</organism>
<keyword evidence="2" id="KW-0732">Signal</keyword>
<accession>A0ABV8XSG7</accession>
<evidence type="ECO:0000313" key="4">
    <source>
        <dbReference type="EMBL" id="MFC4428470.1"/>
    </source>
</evidence>
<comment type="caution">
    <text evidence="4">The sequence shown here is derived from an EMBL/GenBank/DDBJ whole genome shotgun (WGS) entry which is preliminary data.</text>
</comment>
<keyword evidence="5" id="KW-1185">Reference proteome</keyword>
<evidence type="ECO:0000259" key="3">
    <source>
        <dbReference type="Pfam" id="PF02557"/>
    </source>
</evidence>
<dbReference type="Proteomes" id="UP001595965">
    <property type="component" value="Unassembled WGS sequence"/>
</dbReference>
<protein>
    <submittedName>
        <fullName evidence="4">D-alanyl-D-alanine carboxypeptidase family protein</fullName>
    </submittedName>
</protein>
<dbReference type="EMBL" id="JBHSEN010000001">
    <property type="protein sequence ID" value="MFC4428470.1"/>
    <property type="molecule type" value="Genomic_DNA"/>
</dbReference>
<evidence type="ECO:0000313" key="5">
    <source>
        <dbReference type="Proteomes" id="UP001595965"/>
    </source>
</evidence>
<feature type="signal peptide" evidence="2">
    <location>
        <begin position="1"/>
        <end position="24"/>
    </location>
</feature>
<gene>
    <name evidence="4" type="ORF">ACFO0K_02110</name>
</gene>
<dbReference type="PANTHER" id="PTHR34385">
    <property type="entry name" value="D-ALANYL-D-ALANINE CARBOXYPEPTIDASE"/>
    <property type="match status" value="1"/>
</dbReference>
<sequence>MRAVRPLLTLSVLALLLTACSSTSEPPVGSATNSPTVSTPERATAPPTVSVSPPVMSAHATSSSVTPSASPETTTASPVPDESTMDHGSPDSLHVVVNKLNPLDPADYAPQDLRGPDVPASKAGMELRDEAAVAAEDLFAAAAADGVDLTLVSAYRSYGYQQGTYGGWVERYGQVEADRISARPGFSEHQTGLAMDVGSADGACTLEQCFGDTPEGAWVAEHAAEHGWVIRYPDGSEDVTGYSPEPWHLRYVGTESAAGVVQSGGVLETAWGFAPAPYYGSDSAP</sequence>
<feature type="region of interest" description="Disordered" evidence="1">
    <location>
        <begin position="22"/>
        <end position="93"/>
    </location>
</feature>
<dbReference type="Pfam" id="PF02557">
    <property type="entry name" value="VanY"/>
    <property type="match status" value="1"/>
</dbReference>
<feature type="compositionally biased region" description="Polar residues" evidence="1">
    <location>
        <begin position="30"/>
        <end position="41"/>
    </location>
</feature>
<dbReference type="Gene3D" id="3.30.1380.10">
    <property type="match status" value="1"/>
</dbReference>
<dbReference type="InterPro" id="IPR009045">
    <property type="entry name" value="Zn_M74/Hedgehog-like"/>
</dbReference>
<dbReference type="InterPro" id="IPR052179">
    <property type="entry name" value="DD-CPase-like"/>
</dbReference>
<keyword evidence="4" id="KW-0121">Carboxypeptidase</keyword>
<dbReference type="GO" id="GO:0004180">
    <property type="term" value="F:carboxypeptidase activity"/>
    <property type="evidence" value="ECO:0007669"/>
    <property type="project" value="UniProtKB-KW"/>
</dbReference>
<feature type="chain" id="PRO_5046634732" evidence="2">
    <location>
        <begin position="25"/>
        <end position="285"/>
    </location>
</feature>
<dbReference type="InterPro" id="IPR003709">
    <property type="entry name" value="VanY-like_core_dom"/>
</dbReference>
<proteinExistence type="predicted"/>
<evidence type="ECO:0000256" key="2">
    <source>
        <dbReference type="SAM" id="SignalP"/>
    </source>
</evidence>
<keyword evidence="4" id="KW-0645">Protease</keyword>
<feature type="compositionally biased region" description="Low complexity" evidence="1">
    <location>
        <begin position="43"/>
        <end position="80"/>
    </location>
</feature>